<feature type="transmembrane region" description="Helical" evidence="1">
    <location>
        <begin position="12"/>
        <end position="36"/>
    </location>
</feature>
<sequence>MNFAQSIKLPTPVLLGVAVVAVYIASVMSVAVGPWISAFHKA</sequence>
<name>A0A0B8QMJ6_9VIBR</name>
<gene>
    <name evidence="2" type="ORF">JCM19241_546</name>
</gene>
<keyword evidence="1" id="KW-1133">Transmembrane helix</keyword>
<comment type="caution">
    <text evidence="2">The sequence shown here is derived from an EMBL/GenBank/DDBJ whole genome shotgun (WGS) entry which is preliminary data.</text>
</comment>
<keyword evidence="1" id="KW-0812">Transmembrane</keyword>
<accession>A0A0B8QMJ6</accession>
<keyword evidence="1" id="KW-0472">Membrane</keyword>
<dbReference type="Proteomes" id="UP000031666">
    <property type="component" value="Unassembled WGS sequence"/>
</dbReference>
<protein>
    <submittedName>
        <fullName evidence="2">Uncharacterized protein</fullName>
    </submittedName>
</protein>
<evidence type="ECO:0000313" key="2">
    <source>
        <dbReference type="EMBL" id="GAM76248.1"/>
    </source>
</evidence>
<evidence type="ECO:0000256" key="1">
    <source>
        <dbReference type="SAM" id="Phobius"/>
    </source>
</evidence>
<evidence type="ECO:0000313" key="3">
    <source>
        <dbReference type="Proteomes" id="UP000031666"/>
    </source>
</evidence>
<dbReference type="EMBL" id="BBSC01000005">
    <property type="protein sequence ID" value="GAM76248.1"/>
    <property type="molecule type" value="Genomic_DNA"/>
</dbReference>
<reference evidence="2 3" key="1">
    <citation type="submission" date="2015-01" db="EMBL/GenBank/DDBJ databases">
        <title>Vibrio sp. C94 JCM 19241 whole genome shotgun sequence.</title>
        <authorList>
            <person name="Sawabe T."/>
            <person name="Meirelles P."/>
            <person name="Feng G."/>
            <person name="Sayaka M."/>
            <person name="Hattori M."/>
            <person name="Ohkuma M."/>
        </authorList>
    </citation>
    <scope>NUCLEOTIDE SEQUENCE [LARGE SCALE GENOMIC DNA]</scope>
    <source>
        <strain evidence="3">JCM 19241</strain>
    </source>
</reference>
<proteinExistence type="predicted"/>
<reference evidence="2 3" key="2">
    <citation type="submission" date="2015-01" db="EMBL/GenBank/DDBJ databases">
        <authorList>
            <consortium name="NBRP consortium"/>
            <person name="Sawabe T."/>
            <person name="Meirelles P."/>
            <person name="Feng G."/>
            <person name="Sayaka M."/>
            <person name="Hattori M."/>
            <person name="Ohkuma M."/>
        </authorList>
    </citation>
    <scope>NUCLEOTIDE SEQUENCE [LARGE SCALE GENOMIC DNA]</scope>
    <source>
        <strain evidence="3">JCM 19241</strain>
    </source>
</reference>
<organism evidence="2 3">
    <name type="scientific">Vibrio ishigakensis</name>
    <dbReference type="NCBI Taxonomy" id="1481914"/>
    <lineage>
        <taxon>Bacteria</taxon>
        <taxon>Pseudomonadati</taxon>
        <taxon>Pseudomonadota</taxon>
        <taxon>Gammaproteobacteria</taxon>
        <taxon>Vibrionales</taxon>
        <taxon>Vibrionaceae</taxon>
        <taxon>Vibrio</taxon>
    </lineage>
</organism>
<dbReference type="AlphaFoldDB" id="A0A0B8QMJ6"/>